<sequence length="199" mass="22528">MELEMSIGKSLGLWGRARIASVVLTVLYGGIYELYQTDPRIQKEIDRWPEGMTYAIRCSTQGPSLYFRKNDGKLMRLNPRIQKQYDTCITFKSLETAFLVLTGRMGIAGAYAAHGFSLHGDIGTAMELTRCVDLAESYLFPKIMTRRILKEVAKKRTSSLVLYARILVGLARGAYTPARGEKKTFRQMRMEQLRGESGK</sequence>
<dbReference type="EMBL" id="DVON01000285">
    <property type="protein sequence ID" value="HIV14149.1"/>
    <property type="molecule type" value="Genomic_DNA"/>
</dbReference>
<organism evidence="1 2">
    <name type="scientific">Candidatus Pullilachnospira stercoravium</name>
    <dbReference type="NCBI Taxonomy" id="2840913"/>
    <lineage>
        <taxon>Bacteria</taxon>
        <taxon>Bacillati</taxon>
        <taxon>Bacillota</taxon>
        <taxon>Clostridia</taxon>
        <taxon>Lachnospirales</taxon>
        <taxon>Lachnospiraceae</taxon>
        <taxon>Lachnospiraceae incertae sedis</taxon>
        <taxon>Candidatus Pullilachnospira</taxon>
    </lineage>
</organism>
<dbReference type="Proteomes" id="UP000886723">
    <property type="component" value="Unassembled WGS sequence"/>
</dbReference>
<reference evidence="1" key="1">
    <citation type="submission" date="2020-10" db="EMBL/GenBank/DDBJ databases">
        <authorList>
            <person name="Gilroy R."/>
        </authorList>
    </citation>
    <scope>NUCLEOTIDE SEQUENCE</scope>
    <source>
        <strain evidence="1">ChiBcec2-4451</strain>
    </source>
</reference>
<evidence type="ECO:0000313" key="1">
    <source>
        <dbReference type="EMBL" id="HIV14149.1"/>
    </source>
</evidence>
<accession>A0A9D1NW99</accession>
<evidence type="ECO:0000313" key="2">
    <source>
        <dbReference type="Proteomes" id="UP000886723"/>
    </source>
</evidence>
<dbReference type="AlphaFoldDB" id="A0A9D1NW99"/>
<gene>
    <name evidence="1" type="ORF">IAA63_13570</name>
</gene>
<proteinExistence type="predicted"/>
<comment type="caution">
    <text evidence="1">The sequence shown here is derived from an EMBL/GenBank/DDBJ whole genome shotgun (WGS) entry which is preliminary data.</text>
</comment>
<name>A0A9D1NW99_9FIRM</name>
<protein>
    <submittedName>
        <fullName evidence="1">Uncharacterized protein</fullName>
    </submittedName>
</protein>
<reference evidence="1" key="2">
    <citation type="journal article" date="2021" name="PeerJ">
        <title>Extensive microbial diversity within the chicken gut microbiome revealed by metagenomics and culture.</title>
        <authorList>
            <person name="Gilroy R."/>
            <person name="Ravi A."/>
            <person name="Getino M."/>
            <person name="Pursley I."/>
            <person name="Horton D.L."/>
            <person name="Alikhan N.F."/>
            <person name="Baker D."/>
            <person name="Gharbi K."/>
            <person name="Hall N."/>
            <person name="Watson M."/>
            <person name="Adriaenssens E.M."/>
            <person name="Foster-Nyarko E."/>
            <person name="Jarju S."/>
            <person name="Secka A."/>
            <person name="Antonio M."/>
            <person name="Oren A."/>
            <person name="Chaudhuri R.R."/>
            <person name="La Ragione R."/>
            <person name="Hildebrand F."/>
            <person name="Pallen M.J."/>
        </authorList>
    </citation>
    <scope>NUCLEOTIDE SEQUENCE</scope>
    <source>
        <strain evidence="1">ChiBcec2-4451</strain>
    </source>
</reference>